<keyword evidence="2" id="KW-1185">Reference proteome</keyword>
<comment type="caution">
    <text evidence="1">The sequence shown here is derived from an EMBL/GenBank/DDBJ whole genome shotgun (WGS) entry which is preliminary data.</text>
</comment>
<proteinExistence type="predicted"/>
<reference evidence="1 2" key="1">
    <citation type="submission" date="2023-07" db="EMBL/GenBank/DDBJ databases">
        <authorList>
            <person name="Peeters C."/>
        </authorList>
    </citation>
    <scope>NUCLEOTIDE SEQUENCE [LARGE SCALE GENOMIC DNA]</scope>
    <source>
        <strain evidence="1 2">LMG 18095</strain>
    </source>
</reference>
<protein>
    <submittedName>
        <fullName evidence="1">Uncharacterized protein</fullName>
    </submittedName>
</protein>
<name>A0ABM9JPM5_9RALS</name>
<evidence type="ECO:0000313" key="2">
    <source>
        <dbReference type="Proteomes" id="UP001189773"/>
    </source>
</evidence>
<dbReference type="Proteomes" id="UP001189773">
    <property type="component" value="Unassembled WGS sequence"/>
</dbReference>
<dbReference type="EMBL" id="CATZAR010000010">
    <property type="protein sequence ID" value="CAJ0799331.1"/>
    <property type="molecule type" value="Genomic_DNA"/>
</dbReference>
<evidence type="ECO:0000313" key="1">
    <source>
        <dbReference type="EMBL" id="CAJ0799331.1"/>
    </source>
</evidence>
<sequence length="64" mass="6975">MLTPMRASSSGLLQTRICNAVAVDNSQSTSRSAMHFGLNQLCVQQLSSGQTRVELRRNAERPVA</sequence>
<accession>A0ABM9JPM5</accession>
<organism evidence="1 2">
    <name type="scientific">Ralstonia thomasii</name>
    <dbReference type="NCBI Taxonomy" id="3058596"/>
    <lineage>
        <taxon>Bacteria</taxon>
        <taxon>Pseudomonadati</taxon>
        <taxon>Pseudomonadota</taxon>
        <taxon>Betaproteobacteria</taxon>
        <taxon>Burkholderiales</taxon>
        <taxon>Burkholderiaceae</taxon>
        <taxon>Ralstonia</taxon>
    </lineage>
</organism>
<gene>
    <name evidence="1" type="ORF">LMG18095_03311</name>
</gene>